<evidence type="ECO:0000313" key="3">
    <source>
        <dbReference type="Proteomes" id="UP001215598"/>
    </source>
</evidence>
<keyword evidence="1" id="KW-0732">Signal</keyword>
<protein>
    <recommendedName>
        <fullName evidence="4">Extracellular serine-rich protein</fullName>
    </recommendedName>
</protein>
<evidence type="ECO:0008006" key="4">
    <source>
        <dbReference type="Google" id="ProtNLM"/>
    </source>
</evidence>
<accession>A0AAD7H0T6</accession>
<evidence type="ECO:0000256" key="1">
    <source>
        <dbReference type="SAM" id="SignalP"/>
    </source>
</evidence>
<organism evidence="2 3">
    <name type="scientific">Mycena metata</name>
    <dbReference type="NCBI Taxonomy" id="1033252"/>
    <lineage>
        <taxon>Eukaryota</taxon>
        <taxon>Fungi</taxon>
        <taxon>Dikarya</taxon>
        <taxon>Basidiomycota</taxon>
        <taxon>Agaricomycotina</taxon>
        <taxon>Agaricomycetes</taxon>
        <taxon>Agaricomycetidae</taxon>
        <taxon>Agaricales</taxon>
        <taxon>Marasmiineae</taxon>
        <taxon>Mycenaceae</taxon>
        <taxon>Mycena</taxon>
    </lineage>
</organism>
<evidence type="ECO:0000313" key="2">
    <source>
        <dbReference type="EMBL" id="KAJ7709084.1"/>
    </source>
</evidence>
<comment type="caution">
    <text evidence="2">The sequence shown here is derived from an EMBL/GenBank/DDBJ whole genome shotgun (WGS) entry which is preliminary data.</text>
</comment>
<feature type="chain" id="PRO_5042294198" description="Extracellular serine-rich protein" evidence="1">
    <location>
        <begin position="21"/>
        <end position="201"/>
    </location>
</feature>
<dbReference type="Proteomes" id="UP001215598">
    <property type="component" value="Unassembled WGS sequence"/>
</dbReference>
<gene>
    <name evidence="2" type="ORF">B0H16DRAFT_1631977</name>
</gene>
<keyword evidence="3" id="KW-1185">Reference proteome</keyword>
<dbReference type="EMBL" id="JARKIB010000428">
    <property type="protein sequence ID" value="KAJ7709084.1"/>
    <property type="molecule type" value="Genomic_DNA"/>
</dbReference>
<reference evidence="2" key="1">
    <citation type="submission" date="2023-03" db="EMBL/GenBank/DDBJ databases">
        <title>Massive genome expansion in bonnet fungi (Mycena s.s.) driven by repeated elements and novel gene families across ecological guilds.</title>
        <authorList>
            <consortium name="Lawrence Berkeley National Laboratory"/>
            <person name="Harder C.B."/>
            <person name="Miyauchi S."/>
            <person name="Viragh M."/>
            <person name="Kuo A."/>
            <person name="Thoen E."/>
            <person name="Andreopoulos B."/>
            <person name="Lu D."/>
            <person name="Skrede I."/>
            <person name="Drula E."/>
            <person name="Henrissat B."/>
            <person name="Morin E."/>
            <person name="Kohler A."/>
            <person name="Barry K."/>
            <person name="LaButti K."/>
            <person name="Morin E."/>
            <person name="Salamov A."/>
            <person name="Lipzen A."/>
            <person name="Mereny Z."/>
            <person name="Hegedus B."/>
            <person name="Baldrian P."/>
            <person name="Stursova M."/>
            <person name="Weitz H."/>
            <person name="Taylor A."/>
            <person name="Grigoriev I.V."/>
            <person name="Nagy L.G."/>
            <person name="Martin F."/>
            <person name="Kauserud H."/>
        </authorList>
    </citation>
    <scope>NUCLEOTIDE SEQUENCE</scope>
    <source>
        <strain evidence="2">CBHHK182m</strain>
    </source>
</reference>
<proteinExistence type="predicted"/>
<dbReference type="AlphaFoldDB" id="A0AAD7H0T6"/>
<feature type="signal peptide" evidence="1">
    <location>
        <begin position="1"/>
        <end position="20"/>
    </location>
</feature>
<name>A0AAD7H0T6_9AGAR</name>
<sequence>MCVVRRVIVLLLSLPVLAAAQTLQYVSAGNNLGILNSTIITVSPLGVGSAGETTYVEVVVEGTQGNLSSPAMLDIPTPLTLTTTFVEGASAMRESLPFPGGDFAFTCTFSDGRGTCFQSVGVSNPSGTPQIFMFSGPLAPLYTLPAPAPVSLGSGTSASISTPSPTVPTPMPTIVNGAETKIPSYLIYALYFMVGILAYIL</sequence>